<dbReference type="AlphaFoldDB" id="A0AAW2JZ71"/>
<accession>A0AAW2JZ71</accession>
<proteinExistence type="predicted"/>
<reference evidence="2" key="2">
    <citation type="journal article" date="2024" name="Plant">
        <title>Genomic evolution and insights into agronomic trait innovations of Sesamum species.</title>
        <authorList>
            <person name="Miao H."/>
            <person name="Wang L."/>
            <person name="Qu L."/>
            <person name="Liu H."/>
            <person name="Sun Y."/>
            <person name="Le M."/>
            <person name="Wang Q."/>
            <person name="Wei S."/>
            <person name="Zheng Y."/>
            <person name="Lin W."/>
            <person name="Duan Y."/>
            <person name="Cao H."/>
            <person name="Xiong S."/>
            <person name="Wang X."/>
            <person name="Wei L."/>
            <person name="Li C."/>
            <person name="Ma Q."/>
            <person name="Ju M."/>
            <person name="Zhao R."/>
            <person name="Li G."/>
            <person name="Mu C."/>
            <person name="Tian Q."/>
            <person name="Mei H."/>
            <person name="Zhang T."/>
            <person name="Gao T."/>
            <person name="Zhang H."/>
        </authorList>
    </citation>
    <scope>NUCLEOTIDE SEQUENCE</scope>
    <source>
        <strain evidence="2">KEN8</strain>
    </source>
</reference>
<dbReference type="GO" id="GO:0000785">
    <property type="term" value="C:chromatin"/>
    <property type="evidence" value="ECO:0007669"/>
    <property type="project" value="TreeGrafter"/>
</dbReference>
<feature type="coiled-coil region" evidence="1">
    <location>
        <begin position="129"/>
        <end position="163"/>
    </location>
</feature>
<dbReference type="PANTHER" id="PTHR10694:SF38">
    <property type="entry name" value="LYSINE-SPECIFIC DEMETHYLASE REF6"/>
    <property type="match status" value="1"/>
</dbReference>
<evidence type="ECO:0000313" key="2">
    <source>
        <dbReference type="EMBL" id="KAL0299900.1"/>
    </source>
</evidence>
<dbReference type="GO" id="GO:0005634">
    <property type="term" value="C:nucleus"/>
    <property type="evidence" value="ECO:0007669"/>
    <property type="project" value="TreeGrafter"/>
</dbReference>
<evidence type="ECO:0000256" key="1">
    <source>
        <dbReference type="SAM" id="Coils"/>
    </source>
</evidence>
<gene>
    <name evidence="2" type="ORF">Scaly_3066200</name>
</gene>
<name>A0AAW2JZ71_9LAMI</name>
<dbReference type="GO" id="GO:0034647">
    <property type="term" value="F:histone H3K4me/H3K4me2/H3K4me3 demethylase activity"/>
    <property type="evidence" value="ECO:0007669"/>
    <property type="project" value="TreeGrafter"/>
</dbReference>
<dbReference type="GO" id="GO:0010468">
    <property type="term" value="P:regulation of gene expression"/>
    <property type="evidence" value="ECO:0007669"/>
    <property type="project" value="TreeGrafter"/>
</dbReference>
<reference evidence="2" key="1">
    <citation type="submission" date="2020-06" db="EMBL/GenBank/DDBJ databases">
        <authorList>
            <person name="Li T."/>
            <person name="Hu X."/>
            <person name="Zhang T."/>
            <person name="Song X."/>
            <person name="Zhang H."/>
            <person name="Dai N."/>
            <person name="Sheng W."/>
            <person name="Hou X."/>
            <person name="Wei L."/>
        </authorList>
    </citation>
    <scope>NUCLEOTIDE SEQUENCE</scope>
    <source>
        <strain evidence="2">KEN8</strain>
        <tissue evidence="2">Leaf</tissue>
    </source>
</reference>
<dbReference type="EMBL" id="JACGWM010000759">
    <property type="protein sequence ID" value="KAL0299900.1"/>
    <property type="molecule type" value="Genomic_DNA"/>
</dbReference>
<sequence length="170" mass="18706">MSPEGASLVSVFRGAGDYSYAIISCLSFVLRNCVLLGSALVHFLMLGFYCGDAVDIATTEWLSNAKEAAIHSATIKCPPMVSHFQLSYDLALSLCSRGGVSKDVGTKKVHVEEEESGGVLRMLRNKRYWRKLMVELDGAEQNLEEVNTELEEADSCIAVLKSRRVRNEAL</sequence>
<dbReference type="PANTHER" id="PTHR10694">
    <property type="entry name" value="LYSINE-SPECIFIC DEMETHYLASE"/>
    <property type="match status" value="1"/>
</dbReference>
<keyword evidence="1" id="KW-0175">Coiled coil</keyword>
<organism evidence="2">
    <name type="scientific">Sesamum calycinum</name>
    <dbReference type="NCBI Taxonomy" id="2727403"/>
    <lineage>
        <taxon>Eukaryota</taxon>
        <taxon>Viridiplantae</taxon>
        <taxon>Streptophyta</taxon>
        <taxon>Embryophyta</taxon>
        <taxon>Tracheophyta</taxon>
        <taxon>Spermatophyta</taxon>
        <taxon>Magnoliopsida</taxon>
        <taxon>eudicotyledons</taxon>
        <taxon>Gunneridae</taxon>
        <taxon>Pentapetalae</taxon>
        <taxon>asterids</taxon>
        <taxon>lamiids</taxon>
        <taxon>Lamiales</taxon>
        <taxon>Pedaliaceae</taxon>
        <taxon>Sesamum</taxon>
    </lineage>
</organism>
<comment type="caution">
    <text evidence="2">The sequence shown here is derived from an EMBL/GenBank/DDBJ whole genome shotgun (WGS) entry which is preliminary data.</text>
</comment>
<protein>
    <submittedName>
        <fullName evidence="2">Lysine-specific demethylase</fullName>
    </submittedName>
</protein>